<comment type="similarity">
    <text evidence="3">Belongs to the lyase 1 family. Argininosuccinate lyase subfamily.</text>
</comment>
<dbReference type="PANTHER" id="PTHR43814">
    <property type="entry name" value="ARGININOSUCCINATE LYASE"/>
    <property type="match status" value="1"/>
</dbReference>
<evidence type="ECO:0000256" key="2">
    <source>
        <dbReference type="ARBA" id="ARBA00005214"/>
    </source>
</evidence>
<dbReference type="Proteomes" id="UP000694414">
    <property type="component" value="Unplaced"/>
</dbReference>
<comment type="function">
    <text evidence="7">Catalyzes the reversible cleavage of L-argininosuccinate to fumarate and L-arginine, an intermediate step reaction in the urea cycle mostly providing for hepatic nitrogen detoxification into excretable urea as well as de novo L-arginine synthesis in nonhepatic tissues. Essential regulator of intracellular and extracellular L-arginine pools. As part of citrulline-nitric oxide cycle, forms tissue-specific multiprotein complexes with argininosuccinate synthase ASS1, transport protein SLC7A1 and nitric oxide synthase NOS1, NOS2 or NOS3, allowing for cell-autonomous L-arginine synthesis while channeling extracellular L-arginine to nitric oxide synthesis pathway.</text>
</comment>
<evidence type="ECO:0000313" key="10">
    <source>
        <dbReference type="Ensembl" id="ENSPSMP00000020470.1"/>
    </source>
</evidence>
<organism evidence="10 11">
    <name type="scientific">Prolemur simus</name>
    <name type="common">Greater bamboo lemur</name>
    <name type="synonym">Hapalemur simus</name>
    <dbReference type="NCBI Taxonomy" id="1328070"/>
    <lineage>
        <taxon>Eukaryota</taxon>
        <taxon>Metazoa</taxon>
        <taxon>Chordata</taxon>
        <taxon>Craniata</taxon>
        <taxon>Vertebrata</taxon>
        <taxon>Euteleostomi</taxon>
        <taxon>Mammalia</taxon>
        <taxon>Eutheria</taxon>
        <taxon>Euarchontoglires</taxon>
        <taxon>Primates</taxon>
        <taxon>Strepsirrhini</taxon>
        <taxon>Lemuriformes</taxon>
        <taxon>Lemuridae</taxon>
        <taxon>Prolemur</taxon>
    </lineage>
</organism>
<accession>A0A8C8ZTT7</accession>
<evidence type="ECO:0000256" key="5">
    <source>
        <dbReference type="ARBA" id="ARBA00022436"/>
    </source>
</evidence>
<evidence type="ECO:0000256" key="6">
    <source>
        <dbReference type="ARBA" id="ARBA00033644"/>
    </source>
</evidence>
<protein>
    <recommendedName>
        <fullName evidence="4">Argininosuccinate lyase</fullName>
    </recommendedName>
</protein>
<evidence type="ECO:0000259" key="9">
    <source>
        <dbReference type="Pfam" id="PF00206"/>
    </source>
</evidence>
<reference evidence="10" key="2">
    <citation type="submission" date="2025-09" db="UniProtKB">
        <authorList>
            <consortium name="Ensembl"/>
        </authorList>
    </citation>
    <scope>IDENTIFICATION</scope>
</reference>
<dbReference type="Ensembl" id="ENSPSMT00000023734.1">
    <property type="protein sequence ID" value="ENSPSMP00000020470.1"/>
    <property type="gene ID" value="ENSPSMG00000014246.1"/>
</dbReference>
<feature type="domain" description="Fumarate lyase N-terminal" evidence="9">
    <location>
        <begin position="1"/>
        <end position="76"/>
    </location>
</feature>
<dbReference type="GeneTree" id="ENSGT00950000183122"/>
<name>A0A8C8ZTT7_PROSS</name>
<dbReference type="InterPro" id="IPR020557">
    <property type="entry name" value="Fumarate_lyase_CS"/>
</dbReference>
<evidence type="ECO:0000313" key="11">
    <source>
        <dbReference type="Proteomes" id="UP000694414"/>
    </source>
</evidence>
<dbReference type="Gene3D" id="1.20.200.10">
    <property type="entry name" value="Fumarase/aspartase (Central domain)"/>
    <property type="match status" value="1"/>
</dbReference>
<dbReference type="SUPFAM" id="SSF48557">
    <property type="entry name" value="L-aspartase-like"/>
    <property type="match status" value="1"/>
</dbReference>
<comment type="pathway">
    <text evidence="1">Amino-acid biosynthesis; L-arginine biosynthesis.</text>
</comment>
<dbReference type="Pfam" id="PF00206">
    <property type="entry name" value="Lyase_1"/>
    <property type="match status" value="1"/>
</dbReference>
<gene>
    <name evidence="10" type="primary">ASL</name>
</gene>
<comment type="pathway">
    <text evidence="2">Nitrogen metabolism; urea cycle; L-arginine and fumarate from (N(omega)-L-arginino)succinate: step 1/1.</text>
</comment>
<evidence type="ECO:0000256" key="3">
    <source>
        <dbReference type="ARBA" id="ARBA00010755"/>
    </source>
</evidence>
<dbReference type="FunFam" id="1.20.200.10:FF:000015">
    <property type="entry name" value="argininosuccinate lyase isoform X2"/>
    <property type="match status" value="1"/>
</dbReference>
<dbReference type="GO" id="GO:0000050">
    <property type="term" value="P:urea cycle"/>
    <property type="evidence" value="ECO:0007669"/>
    <property type="project" value="UniProtKB-UniPathway"/>
</dbReference>
<evidence type="ECO:0000256" key="1">
    <source>
        <dbReference type="ARBA" id="ARBA00004730"/>
    </source>
</evidence>
<evidence type="ECO:0000256" key="4">
    <source>
        <dbReference type="ARBA" id="ARBA00019698"/>
    </source>
</evidence>
<comment type="catalytic activity">
    <reaction evidence="6">
        <text>2-(N(omega)-L-arginino)succinate = fumarate + L-arginine</text>
        <dbReference type="Rhea" id="RHEA:24020"/>
        <dbReference type="ChEBI" id="CHEBI:29806"/>
        <dbReference type="ChEBI" id="CHEBI:32682"/>
        <dbReference type="ChEBI" id="CHEBI:57472"/>
        <dbReference type="EC" id="4.3.2.1"/>
    </reaction>
    <physiologicalReaction direction="left-to-right" evidence="6">
        <dbReference type="Rhea" id="RHEA:24021"/>
    </physiologicalReaction>
    <physiologicalReaction direction="right-to-left" evidence="6">
        <dbReference type="Rhea" id="RHEA:24022"/>
    </physiologicalReaction>
</comment>
<proteinExistence type="inferred from homology"/>
<dbReference type="AlphaFoldDB" id="A0A8C8ZTT7"/>
<comment type="subunit">
    <text evidence="8">Homotetramer. Forms tissue-specific complexes with ASS1, SLC7A1, HSP90AA1 and nitric oxide synthase NOS1, NOS2 or NOS3; the complex maintenance is independent of ASL catalytic function.</text>
</comment>
<evidence type="ECO:0000256" key="7">
    <source>
        <dbReference type="ARBA" id="ARBA00045522"/>
    </source>
</evidence>
<dbReference type="PANTHER" id="PTHR43814:SF1">
    <property type="entry name" value="ARGININOSUCCINATE LYASE"/>
    <property type="match status" value="1"/>
</dbReference>
<dbReference type="UniPathway" id="UPA00158">
    <property type="reaction ID" value="UER00273"/>
</dbReference>
<dbReference type="InterPro" id="IPR008948">
    <property type="entry name" value="L-Aspartase-like"/>
</dbReference>
<sequence length="170" mass="18696">MDATSERDFVAEFLFWASLCMTHLSRMAEDLILYGTKEFSFVQLSDAYSTGSSLMPQKKNPDSLELIRSKAGRVFGRCAGLLMTLKGLPSTYNKDLQVCRSARPTRPPGKPCSCPLFSGDVSRVWDYGHSVEQYGALGGTARSSVDWQIGQVRALLRAQQASTPLPPALK</sequence>
<keyword evidence="5" id="KW-0835">Urea cycle</keyword>
<dbReference type="PROSITE" id="PS00163">
    <property type="entry name" value="FUMARATE_LYASES"/>
    <property type="match status" value="1"/>
</dbReference>
<dbReference type="GO" id="GO:0005829">
    <property type="term" value="C:cytosol"/>
    <property type="evidence" value="ECO:0007669"/>
    <property type="project" value="TreeGrafter"/>
</dbReference>
<dbReference type="GO" id="GO:0004056">
    <property type="term" value="F:argininosuccinate lyase activity"/>
    <property type="evidence" value="ECO:0007669"/>
    <property type="project" value="UniProtKB-EC"/>
</dbReference>
<evidence type="ECO:0000256" key="8">
    <source>
        <dbReference type="ARBA" id="ARBA00046423"/>
    </source>
</evidence>
<dbReference type="InterPro" id="IPR009049">
    <property type="entry name" value="Argininosuccinate_lyase"/>
</dbReference>
<dbReference type="InterPro" id="IPR022761">
    <property type="entry name" value="Fumarate_lyase_N"/>
</dbReference>
<dbReference type="InterPro" id="IPR000362">
    <property type="entry name" value="Fumarate_lyase_fam"/>
</dbReference>
<reference evidence="10" key="1">
    <citation type="submission" date="2025-08" db="UniProtKB">
        <authorList>
            <consortium name="Ensembl"/>
        </authorList>
    </citation>
    <scope>IDENTIFICATION</scope>
</reference>
<keyword evidence="11" id="KW-1185">Reference proteome</keyword>
<dbReference type="PRINTS" id="PR00149">
    <property type="entry name" value="FUMRATELYASE"/>
</dbReference>
<dbReference type="PRINTS" id="PR00145">
    <property type="entry name" value="ARGSUCLYASE"/>
</dbReference>
<dbReference type="GO" id="GO:0042450">
    <property type="term" value="P:L-arginine biosynthetic process via ornithine"/>
    <property type="evidence" value="ECO:0007669"/>
    <property type="project" value="InterPro"/>
</dbReference>